<gene>
    <name evidence="9" type="ORF">N6H18_06265</name>
</gene>
<protein>
    <submittedName>
        <fullName evidence="9">Wzz/FepE/Etk N-terminal domain-containing protein</fullName>
    </submittedName>
</protein>
<dbReference type="Pfam" id="PF13807">
    <property type="entry name" value="GNVR"/>
    <property type="match status" value="1"/>
</dbReference>
<feature type="transmembrane region" description="Helical" evidence="6">
    <location>
        <begin position="30"/>
        <end position="48"/>
    </location>
</feature>
<dbReference type="Proteomes" id="UP001065174">
    <property type="component" value="Chromosome"/>
</dbReference>
<dbReference type="PANTHER" id="PTHR32309:SF13">
    <property type="entry name" value="FERRIC ENTEROBACTIN TRANSPORT PROTEIN FEPE"/>
    <property type="match status" value="1"/>
</dbReference>
<reference evidence="9" key="1">
    <citation type="submission" date="2022-09" db="EMBL/GenBank/DDBJ databases">
        <title>Comparative genomics and taxonomic characterization of three novel marine species of genus Reichenbachiella exhibiting antioxidant and polysaccharide degradation activities.</title>
        <authorList>
            <person name="Muhammad N."/>
            <person name="Lee Y.-J."/>
            <person name="Ko J."/>
            <person name="Kim S.-G."/>
        </authorList>
    </citation>
    <scope>NUCLEOTIDE SEQUENCE</scope>
    <source>
        <strain evidence="9">BKB1-1</strain>
    </source>
</reference>
<comment type="subcellular location">
    <subcellularLocation>
        <location evidence="1">Cell membrane</location>
        <topology evidence="1">Multi-pass membrane protein</topology>
    </subcellularLocation>
</comment>
<evidence type="ECO:0000256" key="5">
    <source>
        <dbReference type="ARBA" id="ARBA00023136"/>
    </source>
</evidence>
<name>A0ABY6CSR6_9BACT</name>
<evidence type="ECO:0000259" key="7">
    <source>
        <dbReference type="Pfam" id="PF02706"/>
    </source>
</evidence>
<dbReference type="InterPro" id="IPR050445">
    <property type="entry name" value="Bact_polysacc_biosynth/exp"/>
</dbReference>
<dbReference type="InterPro" id="IPR003856">
    <property type="entry name" value="LPS_length_determ_N"/>
</dbReference>
<evidence type="ECO:0000313" key="10">
    <source>
        <dbReference type="Proteomes" id="UP001065174"/>
    </source>
</evidence>
<evidence type="ECO:0000313" key="9">
    <source>
        <dbReference type="EMBL" id="UXP33557.1"/>
    </source>
</evidence>
<evidence type="ECO:0000256" key="4">
    <source>
        <dbReference type="ARBA" id="ARBA00022989"/>
    </source>
</evidence>
<dbReference type="PANTHER" id="PTHR32309">
    <property type="entry name" value="TYROSINE-PROTEIN KINASE"/>
    <property type="match status" value="1"/>
</dbReference>
<dbReference type="InterPro" id="IPR032807">
    <property type="entry name" value="GNVR"/>
</dbReference>
<keyword evidence="4 6" id="KW-1133">Transmembrane helix</keyword>
<feature type="domain" description="Tyrosine-protein kinase G-rich" evidence="8">
    <location>
        <begin position="277"/>
        <end position="355"/>
    </location>
</feature>
<organism evidence="9 10">
    <name type="scientific">Reichenbachiella agarivorans</name>
    <dbReference type="NCBI Taxonomy" id="2979464"/>
    <lineage>
        <taxon>Bacteria</taxon>
        <taxon>Pseudomonadati</taxon>
        <taxon>Bacteroidota</taxon>
        <taxon>Cytophagia</taxon>
        <taxon>Cytophagales</taxon>
        <taxon>Reichenbachiellaceae</taxon>
        <taxon>Reichenbachiella</taxon>
    </lineage>
</organism>
<keyword evidence="3 6" id="KW-0812">Transmembrane</keyword>
<proteinExistence type="predicted"/>
<keyword evidence="2" id="KW-1003">Cell membrane</keyword>
<feature type="domain" description="Polysaccharide chain length determinant N-terminal" evidence="7">
    <location>
        <begin position="13"/>
        <end position="114"/>
    </location>
</feature>
<evidence type="ECO:0000256" key="2">
    <source>
        <dbReference type="ARBA" id="ARBA00022475"/>
    </source>
</evidence>
<evidence type="ECO:0000256" key="1">
    <source>
        <dbReference type="ARBA" id="ARBA00004651"/>
    </source>
</evidence>
<dbReference type="EMBL" id="CP106679">
    <property type="protein sequence ID" value="UXP33557.1"/>
    <property type="molecule type" value="Genomic_DNA"/>
</dbReference>
<dbReference type="RefSeq" id="WP_262310986.1">
    <property type="nucleotide sequence ID" value="NZ_CP106679.1"/>
</dbReference>
<keyword evidence="10" id="KW-1185">Reference proteome</keyword>
<feature type="transmembrane region" description="Helical" evidence="6">
    <location>
        <begin position="334"/>
        <end position="358"/>
    </location>
</feature>
<evidence type="ECO:0000256" key="3">
    <source>
        <dbReference type="ARBA" id="ARBA00022692"/>
    </source>
</evidence>
<sequence length="366" mass="41229">MVEEQEKRRSSEDEIDLIELTRSIWAGRLFIAKVTSVFIIIGLIIAFTSPVEYEATCKLLPESQEAQMPSLGGLAGLAGLAGVDLSSMGGSSGVMTPQLYPEIVNSLPFILEVMNDTIYFERQDIHATSFNYFKNIVKPSVMGYILKYTIGLPGLIFSNKPEDIISTKDDLSFYRISKEDWRLIESFKERIILEIDSETGIVEVMVEMPDPYAAAQIAKKIELMVTGAVVEYKTGKSLKNLEFILEAHDESKRKYESVQYQLARSTDRNRNVNSATAQIELKKLEYEFNLAYEVYKGLSSQVEQAKIKLKEETPVFTVLEPVRIPGDKSKPKRAVILIVLMVMGCMIGTIILFCKFILVGKRGRSF</sequence>
<dbReference type="Pfam" id="PF02706">
    <property type="entry name" value="Wzz"/>
    <property type="match status" value="1"/>
</dbReference>
<evidence type="ECO:0000259" key="8">
    <source>
        <dbReference type="Pfam" id="PF13807"/>
    </source>
</evidence>
<keyword evidence="5 6" id="KW-0472">Membrane</keyword>
<evidence type="ECO:0000256" key="6">
    <source>
        <dbReference type="SAM" id="Phobius"/>
    </source>
</evidence>
<accession>A0ABY6CSR6</accession>